<accession>A0A094XEZ3</accession>
<dbReference type="EMBL" id="ALPT02000032">
    <property type="protein sequence ID" value="KGA97325.1"/>
    <property type="molecule type" value="Genomic_DNA"/>
</dbReference>
<evidence type="ECO:0008006" key="8">
    <source>
        <dbReference type="Google" id="ProtNLM"/>
    </source>
</evidence>
<comment type="caution">
    <text evidence="4">The sequence shown here is derived from an EMBL/GenBank/DDBJ whole genome shotgun (WGS) entry which is preliminary data.</text>
</comment>
<dbReference type="PIRSF" id="PIRSF007487">
    <property type="entry name" value="Competence-induced_CoiA_bac"/>
    <property type="match status" value="1"/>
</dbReference>
<evidence type="ECO:0000313" key="7">
    <source>
        <dbReference type="Proteomes" id="UP000297014"/>
    </source>
</evidence>
<dbReference type="AlphaFoldDB" id="A0A094XEZ3"/>
<keyword evidence="6" id="KW-1185">Reference proteome</keyword>
<proteinExistence type="predicted"/>
<feature type="domain" description="Competence protein CoiA C-terminal" evidence="3">
    <location>
        <begin position="219"/>
        <end position="367"/>
    </location>
</feature>
<dbReference type="Pfam" id="PF25166">
    <property type="entry name" value="CoiA_C"/>
    <property type="match status" value="1"/>
</dbReference>
<evidence type="ECO:0000259" key="1">
    <source>
        <dbReference type="Pfam" id="PF06054"/>
    </source>
</evidence>
<dbReference type="Proteomes" id="UP000297014">
    <property type="component" value="Unassembled WGS sequence"/>
</dbReference>
<organism evidence="4 6">
    <name type="scientific">Alkalihalobacillus alcalophilus ATCC 27647 = CGMCC 1.3604</name>
    <dbReference type="NCBI Taxonomy" id="1218173"/>
    <lineage>
        <taxon>Bacteria</taxon>
        <taxon>Bacillati</taxon>
        <taxon>Bacillota</taxon>
        <taxon>Bacilli</taxon>
        <taxon>Bacillales</taxon>
        <taxon>Bacillaceae</taxon>
        <taxon>Alkalihalobacillus</taxon>
    </lineage>
</organism>
<dbReference type="Pfam" id="PF25164">
    <property type="entry name" value="CoiA_N"/>
    <property type="match status" value="1"/>
</dbReference>
<evidence type="ECO:0000313" key="6">
    <source>
        <dbReference type="Proteomes" id="UP000002754"/>
    </source>
</evidence>
<dbReference type="InterPro" id="IPR010330">
    <property type="entry name" value="CoiA_nuc"/>
</dbReference>
<gene>
    <name evidence="5" type="ORF">AJ85_13560</name>
    <name evidence="4" type="ORF">BALCAV_0210985</name>
</gene>
<feature type="domain" description="Competence protein CoiA-like N-terminal" evidence="2">
    <location>
        <begin position="3"/>
        <end position="50"/>
    </location>
</feature>
<name>A0A094XEZ3_ALKAL</name>
<sequence length="392" mass="46905">MADAWKKEELHVLRKKTTFLCPACQKEVLLKLGEKRVWHFAHKANHVCKLDLEPETEYHLKGKKQLFQWLKSQRLDVALEVYLPIIRQRPDLLVRTSQQLYAIEFQCSPISIEQIRKRNEGYQQIGVIPIWIMGGNRLKRKKSSSFTVQAFTWEMMQQDGVEKNLKLLYYCPQANKWAFLNEILPYSKTLCQAKLVEHSLSDCTFYTLLKETNLQTSSYQKWCSIRKQWRMNPPAPYPTKTLKKFQMLLYRHHLPHSYFPVAAGWPTKYFYQIEASPLIWQTSFILECLEYQPFMKPLDFRMLFQWFLTFLHSSHISMRFDNLKLTEDAFYHYLLWLCELDLLSQIESSDKIFLRLHKSLSFATLQEALLLDDELTENFMNYERIKPKKILF</sequence>
<dbReference type="OrthoDB" id="3784230at2"/>
<dbReference type="Pfam" id="PF06054">
    <property type="entry name" value="CoiA_nuc"/>
    <property type="match status" value="1"/>
</dbReference>
<evidence type="ECO:0000259" key="2">
    <source>
        <dbReference type="Pfam" id="PF25164"/>
    </source>
</evidence>
<evidence type="ECO:0000259" key="3">
    <source>
        <dbReference type="Pfam" id="PF25166"/>
    </source>
</evidence>
<feature type="domain" description="Competence protein CoiA nuclease-like" evidence="1">
    <location>
        <begin position="55"/>
        <end position="212"/>
    </location>
</feature>
<dbReference type="STRING" id="1218173.BALCAV_0210985"/>
<dbReference type="InterPro" id="IPR021176">
    <property type="entry name" value="Competence-induced_CoiA"/>
</dbReference>
<protein>
    <recommendedName>
        <fullName evidence="8">Competence protein CoiA</fullName>
    </recommendedName>
</protein>
<dbReference type="eggNOG" id="COG4469">
    <property type="taxonomic scope" value="Bacteria"/>
</dbReference>
<dbReference type="InterPro" id="IPR057253">
    <property type="entry name" value="CoiA-like_N"/>
</dbReference>
<dbReference type="InterPro" id="IPR057252">
    <property type="entry name" value="CoiA_C"/>
</dbReference>
<reference evidence="5 7" key="2">
    <citation type="submission" date="2014-01" db="EMBL/GenBank/DDBJ databases">
        <title>Draft genome sequencing of Bacillus alcalophilus CGMCC 1.3604.</title>
        <authorList>
            <person name="Yang J."/>
            <person name="Diao L."/>
            <person name="Yang S."/>
        </authorList>
    </citation>
    <scope>NUCLEOTIDE SEQUENCE [LARGE SCALE GENOMIC DNA]</scope>
    <source>
        <strain evidence="5 7">CGMCC 1.3604</strain>
    </source>
</reference>
<dbReference type="Proteomes" id="UP000002754">
    <property type="component" value="Unassembled WGS sequence"/>
</dbReference>
<reference evidence="4 6" key="1">
    <citation type="journal article" date="2014" name="Genome Announc.">
        <title>Draft Genome Sequence of Bacillus alcalophilus AV1934, a Classic Alkaliphile Isolated from Human Feces in 1934.</title>
        <authorList>
            <person name="Attie O."/>
            <person name="Jayaprakash A."/>
            <person name="Shah H."/>
            <person name="Paulsen I.T."/>
            <person name="Morino M."/>
            <person name="Takahashi Y."/>
            <person name="Narumi I."/>
            <person name="Sachidanandam R."/>
            <person name="Satoh K."/>
            <person name="Ito M."/>
            <person name="Krulwich T.A."/>
        </authorList>
    </citation>
    <scope>NUCLEOTIDE SEQUENCE [LARGE SCALE GENOMIC DNA]</scope>
    <source>
        <strain evidence="4 6">AV1934</strain>
    </source>
</reference>
<dbReference type="EMBL" id="JALP01000179">
    <property type="protein sequence ID" value="THG90052.1"/>
    <property type="molecule type" value="Genomic_DNA"/>
</dbReference>
<evidence type="ECO:0000313" key="5">
    <source>
        <dbReference type="EMBL" id="THG90052.1"/>
    </source>
</evidence>
<evidence type="ECO:0000313" key="4">
    <source>
        <dbReference type="EMBL" id="KGA97325.1"/>
    </source>
</evidence>